<proteinExistence type="predicted"/>
<evidence type="ECO:0000313" key="1">
    <source>
        <dbReference type="EMBL" id="MFG6441477.1"/>
    </source>
</evidence>
<name>A0ABW7FJF6_9BURK</name>
<dbReference type="EMBL" id="JBIGHW010000006">
    <property type="protein sequence ID" value="MFG6441477.1"/>
    <property type="molecule type" value="Genomic_DNA"/>
</dbReference>
<gene>
    <name evidence="1" type="ORF">ACG0Z3_12390</name>
</gene>
<organism evidence="1 2">
    <name type="scientific">Pelomonas margarita</name>
    <dbReference type="NCBI Taxonomy" id="3299031"/>
    <lineage>
        <taxon>Bacteria</taxon>
        <taxon>Pseudomonadati</taxon>
        <taxon>Pseudomonadota</taxon>
        <taxon>Betaproteobacteria</taxon>
        <taxon>Burkholderiales</taxon>
        <taxon>Sphaerotilaceae</taxon>
        <taxon>Roseateles</taxon>
    </lineage>
</organism>
<dbReference type="RefSeq" id="WP_394397801.1">
    <property type="nucleotide sequence ID" value="NZ_JBIGHW010000006.1"/>
</dbReference>
<sequence>MSGSSSRRSFSGMTLERATRLLVSPATQKLRELGVPGLVLIGRWQARRFVIADLAPAAAPLPKTVFDLEAATLTIPFSIAAADFVRELRSFGARVERRQRDADDRFETVGDFASVAHTVHAHHHMALCGAKGPWPPDAALTMPCAACSMRASTLPKHRARYHPMA</sequence>
<protein>
    <submittedName>
        <fullName evidence="1">Uncharacterized protein</fullName>
    </submittedName>
</protein>
<dbReference type="Proteomes" id="UP001606301">
    <property type="component" value="Unassembled WGS sequence"/>
</dbReference>
<reference evidence="1 2" key="1">
    <citation type="submission" date="2024-08" db="EMBL/GenBank/DDBJ databases">
        <authorList>
            <person name="Lu H."/>
        </authorList>
    </citation>
    <scope>NUCLEOTIDE SEQUENCE [LARGE SCALE GENOMIC DNA]</scope>
    <source>
        <strain evidence="1 2">LKC17W</strain>
    </source>
</reference>
<evidence type="ECO:0000313" key="2">
    <source>
        <dbReference type="Proteomes" id="UP001606301"/>
    </source>
</evidence>
<comment type="caution">
    <text evidence="1">The sequence shown here is derived from an EMBL/GenBank/DDBJ whole genome shotgun (WGS) entry which is preliminary data.</text>
</comment>
<accession>A0ABW7FJF6</accession>
<keyword evidence="2" id="KW-1185">Reference proteome</keyword>